<accession>T0L293</accession>
<keyword evidence="1" id="KW-0812">Transmembrane</keyword>
<dbReference type="AlphaFoldDB" id="T0L293"/>
<keyword evidence="3" id="KW-1185">Reference proteome</keyword>
<keyword evidence="1" id="KW-0472">Membrane</keyword>
<reference evidence="2 3" key="1">
    <citation type="journal article" date="2013" name="BMC Genomics">
        <title>Genome sequencing and comparative genomics of honey bee microsporidia, Nosema apis reveal novel insights into host-parasite interactions.</title>
        <authorList>
            <person name="Chen Yp."/>
            <person name="Pettis J.S."/>
            <person name="Zhao Y."/>
            <person name="Liu X."/>
            <person name="Tallon L.J."/>
            <person name="Sadzewicz L.D."/>
            <person name="Li R."/>
            <person name="Zheng H."/>
            <person name="Huang S."/>
            <person name="Zhang X."/>
            <person name="Hamilton M.C."/>
            <person name="Pernal S.F."/>
            <person name="Melathopoulos A.P."/>
            <person name="Yan X."/>
            <person name="Evans J.D."/>
        </authorList>
    </citation>
    <scope>NUCLEOTIDE SEQUENCE [LARGE SCALE GENOMIC DNA]</scope>
    <source>
        <strain evidence="2 3">BRL 01</strain>
    </source>
</reference>
<evidence type="ECO:0000256" key="1">
    <source>
        <dbReference type="SAM" id="Phobius"/>
    </source>
</evidence>
<evidence type="ECO:0000313" key="3">
    <source>
        <dbReference type="Proteomes" id="UP000053780"/>
    </source>
</evidence>
<dbReference type="EMBL" id="KE647114">
    <property type="protein sequence ID" value="EQB61647.1"/>
    <property type="molecule type" value="Genomic_DNA"/>
</dbReference>
<sequence length="150" mass="17109">MVYTGIASIISNIKEQDKLAEIYTNNVVNSIYISLIVFVGIRIFGFFIGNNLNDYTLKRLLNPGGFRTKLRVQAILILLETISSICYNCYIYHDSMQKLDNSFGPLITLNIIAVIFNICILYAINLLHPDLTGRKHLNAVNNFLERQNIH</sequence>
<feature type="transmembrane region" description="Helical" evidence="1">
    <location>
        <begin position="105"/>
        <end position="127"/>
    </location>
</feature>
<gene>
    <name evidence="2" type="ORF">NAPIS_ORF00774</name>
</gene>
<dbReference type="HOGENOM" id="CLU_1741077_0_0_1"/>
<feature type="transmembrane region" description="Helical" evidence="1">
    <location>
        <begin position="70"/>
        <end position="93"/>
    </location>
</feature>
<feature type="transmembrane region" description="Helical" evidence="1">
    <location>
        <begin position="31"/>
        <end position="49"/>
    </location>
</feature>
<dbReference type="Proteomes" id="UP000053780">
    <property type="component" value="Unassembled WGS sequence"/>
</dbReference>
<organism evidence="2 3">
    <name type="scientific">Vairimorpha apis BRL 01</name>
    <dbReference type="NCBI Taxonomy" id="1037528"/>
    <lineage>
        <taxon>Eukaryota</taxon>
        <taxon>Fungi</taxon>
        <taxon>Fungi incertae sedis</taxon>
        <taxon>Microsporidia</taxon>
        <taxon>Nosematidae</taxon>
        <taxon>Vairimorpha</taxon>
    </lineage>
</organism>
<keyword evidence="1" id="KW-1133">Transmembrane helix</keyword>
<evidence type="ECO:0000313" key="2">
    <source>
        <dbReference type="EMBL" id="EQB61647.1"/>
    </source>
</evidence>
<proteinExistence type="predicted"/>
<dbReference type="OrthoDB" id="10563703at2759"/>
<dbReference type="VEuPathDB" id="MicrosporidiaDB:NAPIS_ORF00774"/>
<name>T0L293_9MICR</name>
<protein>
    <submittedName>
        <fullName evidence="2">Uncharacterized protein</fullName>
    </submittedName>
</protein>